<keyword evidence="4" id="KW-1185">Reference proteome</keyword>
<protein>
    <submittedName>
        <fullName evidence="3">Glycogen debranching protein GlgX</fullName>
    </submittedName>
</protein>
<dbReference type="Gene3D" id="2.60.40.10">
    <property type="entry name" value="Immunoglobulins"/>
    <property type="match status" value="1"/>
</dbReference>
<gene>
    <name evidence="3" type="ORF">MEA186_32365</name>
</gene>
<sequence>MTSLGATVSREGIRFAAWSSSARRLWVSIFDETGSRETDRLELQPEGEGVHALFVAGLGAGTRYGLRADGDYAPERGLWFDPEKLLVDPYAVEI</sequence>
<feature type="domain" description="Glycoside hydrolase family 13 N-terminal" evidence="2">
    <location>
        <begin position="4"/>
        <end position="91"/>
    </location>
</feature>
<accession>G6YKD8</accession>
<evidence type="ECO:0000256" key="1">
    <source>
        <dbReference type="ARBA" id="ARBA00008061"/>
    </source>
</evidence>
<dbReference type="SUPFAM" id="SSF81296">
    <property type="entry name" value="E set domains"/>
    <property type="match status" value="1"/>
</dbReference>
<dbReference type="GO" id="GO:0005975">
    <property type="term" value="P:carbohydrate metabolic process"/>
    <property type="evidence" value="ECO:0007669"/>
    <property type="project" value="InterPro"/>
</dbReference>
<evidence type="ECO:0000313" key="3">
    <source>
        <dbReference type="EMBL" id="EHH03623.1"/>
    </source>
</evidence>
<dbReference type="InterPro" id="IPR013783">
    <property type="entry name" value="Ig-like_fold"/>
</dbReference>
<evidence type="ECO:0000259" key="2">
    <source>
        <dbReference type="Pfam" id="PF02922"/>
    </source>
</evidence>
<dbReference type="Pfam" id="PF02922">
    <property type="entry name" value="CBM_48"/>
    <property type="match status" value="1"/>
</dbReference>
<dbReference type="PANTHER" id="PTHR43002">
    <property type="entry name" value="GLYCOGEN DEBRANCHING ENZYME"/>
    <property type="match status" value="1"/>
</dbReference>
<organism evidence="3 4">
    <name type="scientific">Mesorhizobium amorphae CCNWGS0123</name>
    <dbReference type="NCBI Taxonomy" id="1082933"/>
    <lineage>
        <taxon>Bacteria</taxon>
        <taxon>Pseudomonadati</taxon>
        <taxon>Pseudomonadota</taxon>
        <taxon>Alphaproteobacteria</taxon>
        <taxon>Hyphomicrobiales</taxon>
        <taxon>Phyllobacteriaceae</taxon>
        <taxon>Mesorhizobium</taxon>
    </lineage>
</organism>
<name>G6YKD8_9HYPH</name>
<feature type="non-terminal residue" evidence="3">
    <location>
        <position position="94"/>
    </location>
</feature>
<dbReference type="AlphaFoldDB" id="G6YKD8"/>
<comment type="similarity">
    <text evidence="1">Belongs to the glycosyl hydrolase 13 family.</text>
</comment>
<reference evidence="3 4" key="1">
    <citation type="journal article" date="2012" name="J. Bacteriol.">
        <title>Draft Genome Sequence of Plant Growth-Promoting Rhizobium Mesorhizobium amorphae, Isolated from Zinc-Lead Mine Tailings.</title>
        <authorList>
            <person name="Hao X."/>
            <person name="Lin Y."/>
            <person name="Johnstone L."/>
            <person name="Baltrus D.A."/>
            <person name="Miller S.J."/>
            <person name="Wei G."/>
            <person name="Rensing C."/>
        </authorList>
    </citation>
    <scope>NUCLEOTIDE SEQUENCE [LARGE SCALE GENOMIC DNA]</scope>
    <source>
        <strain evidence="3 4">CCNWGS0123</strain>
    </source>
</reference>
<dbReference type="eggNOG" id="COG1523">
    <property type="taxonomic scope" value="Bacteria"/>
</dbReference>
<dbReference type="Proteomes" id="UP000002949">
    <property type="component" value="Unassembled WGS sequence"/>
</dbReference>
<dbReference type="InterPro" id="IPR004193">
    <property type="entry name" value="Glyco_hydro_13_N"/>
</dbReference>
<dbReference type="EMBL" id="AGSN01000237">
    <property type="protein sequence ID" value="EHH03623.1"/>
    <property type="molecule type" value="Genomic_DNA"/>
</dbReference>
<dbReference type="GO" id="GO:0004553">
    <property type="term" value="F:hydrolase activity, hydrolyzing O-glycosyl compounds"/>
    <property type="evidence" value="ECO:0007669"/>
    <property type="project" value="InterPro"/>
</dbReference>
<dbReference type="CDD" id="cd02856">
    <property type="entry name" value="E_set_GDE_Isoamylase_N"/>
    <property type="match status" value="1"/>
</dbReference>
<dbReference type="InterPro" id="IPR014756">
    <property type="entry name" value="Ig_E-set"/>
</dbReference>
<evidence type="ECO:0000313" key="4">
    <source>
        <dbReference type="Proteomes" id="UP000002949"/>
    </source>
</evidence>
<dbReference type="InterPro" id="IPR044505">
    <property type="entry name" value="GlgX_Isoamylase_N_E_set"/>
</dbReference>
<proteinExistence type="inferred from homology"/>